<dbReference type="Proteomes" id="UP001623348">
    <property type="component" value="Unassembled WGS sequence"/>
</dbReference>
<evidence type="ECO:0000256" key="1">
    <source>
        <dbReference type="SAM" id="MobiDB-lite"/>
    </source>
</evidence>
<gene>
    <name evidence="3" type="ORF">GRJ2_002657500</name>
</gene>
<dbReference type="EMBL" id="BAAFJT010000034">
    <property type="protein sequence ID" value="GAB0201919.1"/>
    <property type="molecule type" value="Genomic_DNA"/>
</dbReference>
<comment type="caution">
    <text evidence="3">The sequence shown here is derived from an EMBL/GenBank/DDBJ whole genome shotgun (WGS) entry which is preliminary data.</text>
</comment>
<name>A0ABC9XWL9_GRUJA</name>
<accession>A0ABC9XWL9</accession>
<evidence type="ECO:0000256" key="2">
    <source>
        <dbReference type="SAM" id="Phobius"/>
    </source>
</evidence>
<evidence type="ECO:0000313" key="3">
    <source>
        <dbReference type="EMBL" id="GAB0201919.1"/>
    </source>
</evidence>
<reference evidence="3 4" key="1">
    <citation type="submission" date="2024-06" db="EMBL/GenBank/DDBJ databases">
        <title>The draft genome of Grus japonensis, version 3.</title>
        <authorList>
            <person name="Nabeshima K."/>
            <person name="Suzuki S."/>
            <person name="Onuma M."/>
        </authorList>
    </citation>
    <scope>NUCLEOTIDE SEQUENCE [LARGE SCALE GENOMIC DNA]</scope>
    <source>
        <strain evidence="3 4">451A</strain>
    </source>
</reference>
<feature type="transmembrane region" description="Helical" evidence="2">
    <location>
        <begin position="171"/>
        <end position="195"/>
    </location>
</feature>
<organism evidence="3 4">
    <name type="scientific">Grus japonensis</name>
    <name type="common">Japanese crane</name>
    <name type="synonym">Red-crowned crane</name>
    <dbReference type="NCBI Taxonomy" id="30415"/>
    <lineage>
        <taxon>Eukaryota</taxon>
        <taxon>Metazoa</taxon>
        <taxon>Chordata</taxon>
        <taxon>Craniata</taxon>
        <taxon>Vertebrata</taxon>
        <taxon>Euteleostomi</taxon>
        <taxon>Archelosauria</taxon>
        <taxon>Archosauria</taxon>
        <taxon>Dinosauria</taxon>
        <taxon>Saurischia</taxon>
        <taxon>Theropoda</taxon>
        <taxon>Coelurosauria</taxon>
        <taxon>Aves</taxon>
        <taxon>Neognathae</taxon>
        <taxon>Neoaves</taxon>
        <taxon>Gruiformes</taxon>
        <taxon>Gruidae</taxon>
        <taxon>Grus</taxon>
    </lineage>
</organism>
<proteinExistence type="predicted"/>
<feature type="transmembrane region" description="Helical" evidence="2">
    <location>
        <begin position="201"/>
        <end position="219"/>
    </location>
</feature>
<feature type="transmembrane region" description="Helical" evidence="2">
    <location>
        <begin position="100"/>
        <end position="124"/>
    </location>
</feature>
<keyword evidence="2" id="KW-0472">Membrane</keyword>
<feature type="transmembrane region" description="Helical" evidence="2">
    <location>
        <begin position="136"/>
        <end position="164"/>
    </location>
</feature>
<protein>
    <submittedName>
        <fullName evidence="3">Integrator complex subunit 1</fullName>
    </submittedName>
</protein>
<keyword evidence="2" id="KW-0812">Transmembrane</keyword>
<keyword evidence="4" id="KW-1185">Reference proteome</keyword>
<feature type="region of interest" description="Disordered" evidence="1">
    <location>
        <begin position="268"/>
        <end position="303"/>
    </location>
</feature>
<dbReference type="AlphaFoldDB" id="A0ABC9XWL9"/>
<feature type="compositionally biased region" description="Basic residues" evidence="1">
    <location>
        <begin position="292"/>
        <end position="303"/>
    </location>
</feature>
<sequence>MGSALAGGGSVSELALALLDMGQTSSSFSQKPPPATKPLPRNPKTRILSVGGAVRGALREEEKLLPSAVTEHWDRLPRELVGSPSPERFQTRLDVILCDLLWVILLWVIPLWVIPLWVIPLWVIPLWVIPLWVIPLWVILLWVIPLWVILLWVILLWVILLWVIPLWVIPLWVIPLWVIPLWVIPLWVILLWVILLWVIPLWVILLWVIPLWMILLWVIRLQHRHDDTGGSNERGSITPRYGITGTDGWQHHPTVRHHRYRWMAASPHGTASPVPTDGSITPRYGITGTDRRQHHPTVRHHRY</sequence>
<evidence type="ECO:0000313" key="4">
    <source>
        <dbReference type="Proteomes" id="UP001623348"/>
    </source>
</evidence>
<keyword evidence="2" id="KW-1133">Transmembrane helix</keyword>